<keyword evidence="2" id="KW-0326">Glycosidase</keyword>
<protein>
    <submittedName>
        <fullName evidence="2">UDP-N-acetylglucosamine 2-epimerase</fullName>
        <ecNumber evidence="2">3.2.1.183</ecNumber>
    </submittedName>
</protein>
<dbReference type="CDD" id="cd03786">
    <property type="entry name" value="GTB_UDP-GlcNAc_2-Epimerase"/>
    <property type="match status" value="1"/>
</dbReference>
<dbReference type="EMBL" id="JBHUIO010000005">
    <property type="protein sequence ID" value="MFD2170093.1"/>
    <property type="molecule type" value="Genomic_DNA"/>
</dbReference>
<evidence type="ECO:0000313" key="3">
    <source>
        <dbReference type="Proteomes" id="UP001597343"/>
    </source>
</evidence>
<reference evidence="3" key="1">
    <citation type="journal article" date="2019" name="Int. J. Syst. Evol. Microbiol.">
        <title>The Global Catalogue of Microorganisms (GCM) 10K type strain sequencing project: providing services to taxonomists for standard genome sequencing and annotation.</title>
        <authorList>
            <consortium name="The Broad Institute Genomics Platform"/>
            <consortium name="The Broad Institute Genome Sequencing Center for Infectious Disease"/>
            <person name="Wu L."/>
            <person name="Ma J."/>
        </authorList>
    </citation>
    <scope>NUCLEOTIDE SEQUENCE [LARGE SCALE GENOMIC DNA]</scope>
    <source>
        <strain evidence="3">CGMCC 1.13574</strain>
    </source>
</reference>
<dbReference type="SUPFAM" id="SSF53756">
    <property type="entry name" value="UDP-Glycosyltransferase/glycogen phosphorylase"/>
    <property type="match status" value="1"/>
</dbReference>
<proteinExistence type="predicted"/>
<dbReference type="Proteomes" id="UP001597343">
    <property type="component" value="Unassembled WGS sequence"/>
</dbReference>
<dbReference type="RefSeq" id="WP_386045755.1">
    <property type="nucleotide sequence ID" value="NZ_JBHUIO010000005.1"/>
</dbReference>
<feature type="domain" description="UDP-N-acetylglucosamine 2-epimerase" evidence="1">
    <location>
        <begin position="24"/>
        <end position="371"/>
    </location>
</feature>
<dbReference type="Gene3D" id="3.40.50.2000">
    <property type="entry name" value="Glycogen Phosphorylase B"/>
    <property type="match status" value="2"/>
</dbReference>
<dbReference type="EC" id="3.2.1.183" evidence="2"/>
<dbReference type="InterPro" id="IPR003331">
    <property type="entry name" value="UDP_GlcNAc_Epimerase_2_dom"/>
</dbReference>
<name>A0ABW4ZVQ9_9BACL</name>
<dbReference type="GO" id="GO:0016798">
    <property type="term" value="F:hydrolase activity, acting on glycosyl bonds"/>
    <property type="evidence" value="ECO:0007669"/>
    <property type="project" value="UniProtKB-KW"/>
</dbReference>
<evidence type="ECO:0000313" key="2">
    <source>
        <dbReference type="EMBL" id="MFD2170093.1"/>
    </source>
</evidence>
<comment type="caution">
    <text evidence="2">The sequence shown here is derived from an EMBL/GenBank/DDBJ whole genome shotgun (WGS) entry which is preliminary data.</text>
</comment>
<accession>A0ABW4ZVQ9</accession>
<dbReference type="NCBIfam" id="TIGR03568">
    <property type="entry name" value="NeuC_NnaA"/>
    <property type="match status" value="1"/>
</dbReference>
<dbReference type="InterPro" id="IPR020004">
    <property type="entry name" value="UDP-GlcNAc_Epase"/>
</dbReference>
<evidence type="ECO:0000259" key="1">
    <source>
        <dbReference type="Pfam" id="PF02350"/>
    </source>
</evidence>
<keyword evidence="2" id="KW-0378">Hydrolase</keyword>
<keyword evidence="3" id="KW-1185">Reference proteome</keyword>
<gene>
    <name evidence="2" type="primary">neuC</name>
    <name evidence="2" type="ORF">ACFSOY_08800</name>
</gene>
<dbReference type="PANTHER" id="PTHR43174">
    <property type="entry name" value="UDP-N-ACETYLGLUCOSAMINE 2-EPIMERASE"/>
    <property type="match status" value="1"/>
</dbReference>
<organism evidence="2 3">
    <name type="scientific">Tumebacillus lipolyticus</name>
    <dbReference type="NCBI Taxonomy" id="1280370"/>
    <lineage>
        <taxon>Bacteria</taxon>
        <taxon>Bacillati</taxon>
        <taxon>Bacillota</taxon>
        <taxon>Bacilli</taxon>
        <taxon>Bacillales</taxon>
        <taxon>Alicyclobacillaceae</taxon>
        <taxon>Tumebacillus</taxon>
    </lineage>
</organism>
<dbReference type="InterPro" id="IPR029767">
    <property type="entry name" value="WecB-like"/>
</dbReference>
<dbReference type="Pfam" id="PF02350">
    <property type="entry name" value="Epimerase_2"/>
    <property type="match status" value="1"/>
</dbReference>
<dbReference type="PANTHER" id="PTHR43174:SF3">
    <property type="entry name" value="UDP-N-ACETYLGLUCOSAMINE 2-EPIMERASE"/>
    <property type="match status" value="1"/>
</dbReference>
<sequence>MEKRKICVVTGTRADYGLLYWLMKEIAADESLQLQTIVTGMHLSPEFGLTYRVMEADGFPIDEKVEMLLSSDTPVGIAKSIGLATIGFADALDRLQPDVMVVLGDRYEILAAVQAALIARIPVAHLHGGELTEGAVDESIRHAVTKMSHLHYTAAEAYRQRVIQLGEAPERVLNFGAPGLDQITRLQLLSRAEFEQSIRFALGQTNFLVTYHPVTLQAGGSEAAMRELMRALDRFPEAKILFTKPNSDTEGRIIGQMIDEYAADAPERVFVATSLGQLRYLSAIAHCDLVVGNSSSGLYEVPLFHKPTINIGDRQRGRLRPASVIDCASSADAVAAAIERGLSASFQQTLAGISSPFGDGNASVKIKEHLKHVRLEGILQKSFYEVKR</sequence>